<dbReference type="Pfam" id="PF14619">
    <property type="entry name" value="SnAC"/>
    <property type="match status" value="1"/>
</dbReference>
<feature type="compositionally biased region" description="Polar residues" evidence="8">
    <location>
        <begin position="2173"/>
        <end position="2214"/>
    </location>
</feature>
<evidence type="ECO:0000256" key="5">
    <source>
        <dbReference type="ARBA" id="ARBA00022840"/>
    </source>
</evidence>
<keyword evidence="7" id="KW-0175">Coiled coil</keyword>
<feature type="region of interest" description="Disordered" evidence="8">
    <location>
        <begin position="3168"/>
        <end position="3209"/>
    </location>
</feature>
<gene>
    <name evidence="12" type="ORF">R1flu_010152</name>
</gene>
<feature type="region of interest" description="Disordered" evidence="8">
    <location>
        <begin position="2407"/>
        <end position="2427"/>
    </location>
</feature>
<feature type="compositionally biased region" description="Low complexity" evidence="8">
    <location>
        <begin position="4674"/>
        <end position="4685"/>
    </location>
</feature>
<dbReference type="PANTHER" id="PTHR10799">
    <property type="entry name" value="SNF2/RAD54 HELICASE FAMILY"/>
    <property type="match status" value="1"/>
</dbReference>
<dbReference type="GO" id="GO:0016787">
    <property type="term" value="F:hydrolase activity"/>
    <property type="evidence" value="ECO:0007669"/>
    <property type="project" value="UniProtKB-KW"/>
</dbReference>
<feature type="compositionally biased region" description="Polar residues" evidence="8">
    <location>
        <begin position="2532"/>
        <end position="2544"/>
    </location>
</feature>
<feature type="region of interest" description="Disordered" evidence="8">
    <location>
        <begin position="165"/>
        <end position="202"/>
    </location>
</feature>
<dbReference type="CDD" id="cd18793">
    <property type="entry name" value="SF2_C_SNF"/>
    <property type="match status" value="1"/>
</dbReference>
<feature type="region of interest" description="Disordered" evidence="8">
    <location>
        <begin position="3041"/>
        <end position="3103"/>
    </location>
</feature>
<dbReference type="SUPFAM" id="SSF52540">
    <property type="entry name" value="P-loop containing nucleoside triphosphate hydrolases"/>
    <property type="match status" value="2"/>
</dbReference>
<dbReference type="InterPro" id="IPR029295">
    <property type="entry name" value="SnAC"/>
</dbReference>
<feature type="compositionally biased region" description="Polar residues" evidence="8">
    <location>
        <begin position="4382"/>
        <end position="4394"/>
    </location>
</feature>
<feature type="region of interest" description="Disordered" evidence="8">
    <location>
        <begin position="3419"/>
        <end position="3454"/>
    </location>
</feature>
<comment type="subcellular location">
    <subcellularLocation>
        <location evidence="1">Nucleus</location>
    </subcellularLocation>
</comment>
<feature type="region of interest" description="Disordered" evidence="8">
    <location>
        <begin position="2864"/>
        <end position="2899"/>
    </location>
</feature>
<feature type="region of interest" description="Disordered" evidence="8">
    <location>
        <begin position="2157"/>
        <end position="2214"/>
    </location>
</feature>
<evidence type="ECO:0000256" key="4">
    <source>
        <dbReference type="ARBA" id="ARBA00022806"/>
    </source>
</evidence>
<dbReference type="InterPro" id="IPR014001">
    <property type="entry name" value="Helicase_ATP-bd"/>
</dbReference>
<feature type="region of interest" description="Disordered" evidence="8">
    <location>
        <begin position="3548"/>
        <end position="3601"/>
    </location>
</feature>
<feature type="compositionally biased region" description="Polar residues" evidence="8">
    <location>
        <begin position="3990"/>
        <end position="4005"/>
    </location>
</feature>
<feature type="compositionally biased region" description="Low complexity" evidence="8">
    <location>
        <begin position="2234"/>
        <end position="2246"/>
    </location>
</feature>
<proteinExistence type="predicted"/>
<feature type="compositionally biased region" description="Low complexity" evidence="8">
    <location>
        <begin position="2550"/>
        <end position="2560"/>
    </location>
</feature>
<feature type="region of interest" description="Disordered" evidence="8">
    <location>
        <begin position="4349"/>
        <end position="4406"/>
    </location>
</feature>
<dbReference type="PROSITE" id="PS51194">
    <property type="entry name" value="HELICASE_CTER"/>
    <property type="match status" value="1"/>
</dbReference>
<feature type="compositionally biased region" description="Acidic residues" evidence="8">
    <location>
        <begin position="530"/>
        <end position="541"/>
    </location>
</feature>
<dbReference type="GO" id="GO:0005524">
    <property type="term" value="F:ATP binding"/>
    <property type="evidence" value="ECO:0007669"/>
    <property type="project" value="UniProtKB-KW"/>
</dbReference>
<evidence type="ECO:0000259" key="9">
    <source>
        <dbReference type="PROSITE" id="PS51192"/>
    </source>
</evidence>
<dbReference type="Pfam" id="PF00176">
    <property type="entry name" value="SNF2-rel_dom"/>
    <property type="match status" value="1"/>
</dbReference>
<protein>
    <submittedName>
        <fullName evidence="12">Uncharacterized protein</fullName>
    </submittedName>
</protein>
<feature type="region of interest" description="Disordered" evidence="8">
    <location>
        <begin position="2526"/>
        <end position="2573"/>
    </location>
</feature>
<feature type="compositionally biased region" description="Polar residues" evidence="8">
    <location>
        <begin position="3419"/>
        <end position="3435"/>
    </location>
</feature>
<keyword evidence="2" id="KW-0547">Nucleotide-binding</keyword>
<feature type="compositionally biased region" description="Polar residues" evidence="8">
    <location>
        <begin position="165"/>
        <end position="188"/>
    </location>
</feature>
<feature type="domain" description="Helicase C-terminal" evidence="10">
    <location>
        <begin position="1716"/>
        <end position="1899"/>
    </location>
</feature>
<feature type="compositionally biased region" description="Polar residues" evidence="8">
    <location>
        <begin position="4125"/>
        <end position="4137"/>
    </location>
</feature>
<feature type="region of interest" description="Disordered" evidence="8">
    <location>
        <begin position="2986"/>
        <end position="3018"/>
    </location>
</feature>
<dbReference type="FunFam" id="3.40.50.10810:FF:000016">
    <property type="entry name" value="Chromatin structure-remodeling complex protein SYD"/>
    <property type="match status" value="1"/>
</dbReference>
<feature type="region of interest" description="Disordered" evidence="8">
    <location>
        <begin position="3614"/>
        <end position="3730"/>
    </location>
</feature>
<evidence type="ECO:0000256" key="2">
    <source>
        <dbReference type="ARBA" id="ARBA00022741"/>
    </source>
</evidence>
<dbReference type="SMART" id="SM00490">
    <property type="entry name" value="HELICc"/>
    <property type="match status" value="1"/>
</dbReference>
<feature type="region of interest" description="Disordered" evidence="8">
    <location>
        <begin position="4123"/>
        <end position="4143"/>
    </location>
</feature>
<feature type="region of interest" description="Disordered" evidence="8">
    <location>
        <begin position="514"/>
        <end position="616"/>
    </location>
</feature>
<feature type="compositionally biased region" description="Polar residues" evidence="8">
    <location>
        <begin position="4613"/>
        <end position="4622"/>
    </location>
</feature>
<feature type="region of interest" description="Disordered" evidence="8">
    <location>
        <begin position="1074"/>
        <end position="1095"/>
    </location>
</feature>
<feature type="compositionally biased region" description="Polar residues" evidence="8">
    <location>
        <begin position="576"/>
        <end position="589"/>
    </location>
</feature>
<dbReference type="Gene3D" id="3.40.50.300">
    <property type="entry name" value="P-loop containing nucleotide triphosphate hydrolases"/>
    <property type="match status" value="1"/>
</dbReference>
<dbReference type="InterPro" id="IPR000330">
    <property type="entry name" value="SNF2_N"/>
</dbReference>
<feature type="compositionally biased region" description="Low complexity" evidence="8">
    <location>
        <begin position="2997"/>
        <end position="3007"/>
    </location>
</feature>
<comment type="caution">
    <text evidence="12">The sequence shown here is derived from an EMBL/GenBank/DDBJ whole genome shotgun (WGS) entry which is preliminary data.</text>
</comment>
<evidence type="ECO:0000256" key="8">
    <source>
        <dbReference type="SAM" id="MobiDB-lite"/>
    </source>
</evidence>
<feature type="coiled-coil region" evidence="7">
    <location>
        <begin position="1268"/>
        <end position="1295"/>
    </location>
</feature>
<feature type="compositionally biased region" description="Polar residues" evidence="8">
    <location>
        <begin position="1074"/>
        <end position="1089"/>
    </location>
</feature>
<dbReference type="InterPro" id="IPR001650">
    <property type="entry name" value="Helicase_C-like"/>
</dbReference>
<keyword evidence="5" id="KW-0067">ATP-binding</keyword>
<feature type="compositionally biased region" description="Polar residues" evidence="8">
    <location>
        <begin position="4560"/>
        <end position="4598"/>
    </location>
</feature>
<dbReference type="Proteomes" id="UP001605036">
    <property type="component" value="Unassembled WGS sequence"/>
</dbReference>
<dbReference type="Pfam" id="PF00271">
    <property type="entry name" value="Helicase_C"/>
    <property type="match status" value="1"/>
</dbReference>
<feature type="compositionally biased region" description="Basic residues" evidence="8">
    <location>
        <begin position="3041"/>
        <end position="3050"/>
    </location>
</feature>
<feature type="compositionally biased region" description="Basic and acidic residues" evidence="8">
    <location>
        <begin position="2157"/>
        <end position="2170"/>
    </location>
</feature>
<keyword evidence="4" id="KW-0347">Helicase</keyword>
<feature type="region of interest" description="Disordered" evidence="8">
    <location>
        <begin position="3990"/>
        <end position="4014"/>
    </location>
</feature>
<dbReference type="EMBL" id="JBHFFA010000002">
    <property type="protein sequence ID" value="KAL2642565.1"/>
    <property type="molecule type" value="Genomic_DNA"/>
</dbReference>
<organism evidence="12 13">
    <name type="scientific">Riccia fluitans</name>
    <dbReference type="NCBI Taxonomy" id="41844"/>
    <lineage>
        <taxon>Eukaryota</taxon>
        <taxon>Viridiplantae</taxon>
        <taxon>Streptophyta</taxon>
        <taxon>Embryophyta</taxon>
        <taxon>Marchantiophyta</taxon>
        <taxon>Marchantiopsida</taxon>
        <taxon>Marchantiidae</taxon>
        <taxon>Marchantiales</taxon>
        <taxon>Ricciaceae</taxon>
        <taxon>Riccia</taxon>
    </lineage>
</organism>
<feature type="region of interest" description="Disordered" evidence="8">
    <location>
        <begin position="4249"/>
        <end position="4274"/>
    </location>
</feature>
<dbReference type="SMART" id="SM01314">
    <property type="entry name" value="SnAC"/>
    <property type="match status" value="1"/>
</dbReference>
<dbReference type="InterPro" id="IPR049730">
    <property type="entry name" value="SNF2/RAD54-like_C"/>
</dbReference>
<feature type="region of interest" description="Disordered" evidence="8">
    <location>
        <begin position="2811"/>
        <end position="2840"/>
    </location>
</feature>
<feature type="compositionally biased region" description="Basic and acidic residues" evidence="8">
    <location>
        <begin position="3183"/>
        <end position="3201"/>
    </location>
</feature>
<feature type="compositionally biased region" description="Polar residues" evidence="8">
    <location>
        <begin position="2871"/>
        <end position="2899"/>
    </location>
</feature>
<feature type="compositionally biased region" description="Polar residues" evidence="8">
    <location>
        <begin position="3862"/>
        <end position="3875"/>
    </location>
</feature>
<dbReference type="PROSITE" id="PS51192">
    <property type="entry name" value="HELICASE_ATP_BIND_1"/>
    <property type="match status" value="1"/>
</dbReference>
<evidence type="ECO:0000313" key="12">
    <source>
        <dbReference type="EMBL" id="KAL2642565.1"/>
    </source>
</evidence>
<feature type="domain" description="Helicase ATP-binding" evidence="9">
    <location>
        <begin position="1405"/>
        <end position="1572"/>
    </location>
</feature>
<feature type="region of interest" description="Disordered" evidence="8">
    <location>
        <begin position="2492"/>
        <end position="2512"/>
    </location>
</feature>
<dbReference type="FunFam" id="3.40.50.300:FF:000871">
    <property type="entry name" value="Chromatin structure-remodeling complex protein SYD"/>
    <property type="match status" value="1"/>
</dbReference>
<feature type="compositionally biased region" description="Low complexity" evidence="8">
    <location>
        <begin position="3092"/>
        <end position="3103"/>
    </location>
</feature>
<evidence type="ECO:0000259" key="10">
    <source>
        <dbReference type="PROSITE" id="PS51194"/>
    </source>
</evidence>
<feature type="compositionally biased region" description="Basic and acidic residues" evidence="8">
    <location>
        <begin position="542"/>
        <end position="558"/>
    </location>
</feature>
<feature type="compositionally biased region" description="Polar residues" evidence="8">
    <location>
        <begin position="3820"/>
        <end position="3832"/>
    </location>
</feature>
<evidence type="ECO:0000256" key="1">
    <source>
        <dbReference type="ARBA" id="ARBA00004123"/>
    </source>
</evidence>
<feature type="compositionally biased region" description="Polar residues" evidence="8">
    <location>
        <begin position="4493"/>
        <end position="4520"/>
    </location>
</feature>
<feature type="domain" description="HSA" evidence="11">
    <location>
        <begin position="1223"/>
        <end position="1295"/>
    </location>
</feature>
<feature type="compositionally biased region" description="Polar residues" evidence="8">
    <location>
        <begin position="712"/>
        <end position="722"/>
    </location>
</feature>
<feature type="region of interest" description="Disordered" evidence="8">
    <location>
        <begin position="710"/>
        <end position="799"/>
    </location>
</feature>
<feature type="compositionally biased region" description="Low complexity" evidence="8">
    <location>
        <begin position="2651"/>
        <end position="2673"/>
    </location>
</feature>
<feature type="region of interest" description="Disordered" evidence="8">
    <location>
        <begin position="4466"/>
        <end position="4685"/>
    </location>
</feature>
<keyword evidence="3" id="KW-0378">Hydrolase</keyword>
<accession>A0ABD1Z4B8</accession>
<feature type="compositionally biased region" description="Basic and acidic residues" evidence="8">
    <location>
        <begin position="3837"/>
        <end position="3846"/>
    </location>
</feature>
<feature type="region of interest" description="Disordered" evidence="8">
    <location>
        <begin position="932"/>
        <end position="971"/>
    </location>
</feature>
<reference evidence="12 13" key="1">
    <citation type="submission" date="2024-09" db="EMBL/GenBank/DDBJ databases">
        <title>Chromosome-scale assembly of Riccia fluitans.</title>
        <authorList>
            <person name="Paukszto L."/>
            <person name="Sawicki J."/>
            <person name="Karawczyk K."/>
            <person name="Piernik-Szablinska J."/>
            <person name="Szczecinska M."/>
            <person name="Mazdziarz M."/>
        </authorList>
    </citation>
    <scope>NUCLEOTIDE SEQUENCE [LARGE SCALE GENOMIC DNA]</scope>
    <source>
        <strain evidence="12">Rf_01</strain>
        <tissue evidence="12">Aerial parts of the thallus</tissue>
    </source>
</reference>
<feature type="compositionally biased region" description="Basic and acidic residues" evidence="8">
    <location>
        <begin position="4362"/>
        <end position="4381"/>
    </location>
</feature>
<feature type="region of interest" description="Disordered" evidence="8">
    <location>
        <begin position="2651"/>
        <end position="2700"/>
    </location>
</feature>
<dbReference type="SMART" id="SM00487">
    <property type="entry name" value="DEXDc"/>
    <property type="match status" value="1"/>
</dbReference>
<dbReference type="Gene3D" id="3.40.50.10810">
    <property type="entry name" value="Tandem AAA-ATPase domain"/>
    <property type="match status" value="1"/>
</dbReference>
<evidence type="ECO:0000256" key="7">
    <source>
        <dbReference type="SAM" id="Coils"/>
    </source>
</evidence>
<feature type="compositionally biased region" description="Low complexity" evidence="8">
    <location>
        <begin position="3436"/>
        <end position="3449"/>
    </location>
</feature>
<evidence type="ECO:0000256" key="3">
    <source>
        <dbReference type="ARBA" id="ARBA00022801"/>
    </source>
</evidence>
<evidence type="ECO:0000256" key="6">
    <source>
        <dbReference type="ARBA" id="ARBA00023242"/>
    </source>
</evidence>
<dbReference type="CDD" id="cd17996">
    <property type="entry name" value="DEXHc_SMARCA2_SMARCA4"/>
    <property type="match status" value="1"/>
</dbReference>
<feature type="region of interest" description="Disordered" evidence="8">
    <location>
        <begin position="3820"/>
        <end position="3884"/>
    </location>
</feature>
<feature type="compositionally biased region" description="Basic residues" evidence="8">
    <location>
        <begin position="723"/>
        <end position="734"/>
    </location>
</feature>
<dbReference type="InterPro" id="IPR038718">
    <property type="entry name" value="SNF2-like_sf"/>
</dbReference>
<sequence>MMNVTCKDIQANDCSRSRSSMQELKSATFSGVVQFLWVPRSSCWKVDTPQDVMTWVIQGLMIQGLMGPGQVLPLKLAGVPALSKVFTGVSMAEEPTNVELEAARFLEKVGQDFKNEPNKLVNKLFTICKAMKMKNQEDSVPFKVISRAMETVVFQYGLDPSIIIANNQGPPGESSQDDASMSGSVRQNIDSRHSERDVAGGSQLVRGIGASADARLGNQCRQQPAGANAEGVQGMVGDFGSGRISRMREEDAGGDCSYGSLRSQTTSIFAGGSRMQMQPGNVRLEQSVVGNSIPSHGSLYNSGGTSEFISEGNQKAADWASLSSGHNGEHGTLNRTAAYISAKRKQIDVEEAEEGVERKAQCRNFSDPEMGAGGSKADVANDTGDIANQRDGGYLSLFSVPVRPQAQAVHAQRGRSQESRVENVDMQSEIRSALPLHQESMMSSAPSSKVPSEFGRGLSSVKAAGWNERVGEHGSFDHQFQQSQDLGVLRTHMNNLDGRSTALAAGFGGGLSSNQTGVPNINHGHSGAGDADDDSDFDSGEDLDRSTIPDMEADREGLDGQSLPFKMSAGGRGAFSSYTAGRSSKQQSGGARPQELTSRRDMGWDPIGTQQHSGNNPFNTFAGANVGEKTHFIDGVKRSGTGLPQMVIGGKQGREIISSAEGMRPSSGDSQRTLPMVREKGLTTLPCEANFDSESIDDHQTLETMRSYLTPEKSQLNSLSSNAKRKGQSAKKRRMETDEESNPSEGGAQGMTDHMMNAFEGPSNDKPQVSDSGDMSKADGTMDVSKKSRLRKRYPRIDPNLSAEERKAVIAERRRQTIAEREAEAQADAQVQSRPGVVKELPVPVSLDASQDFLTSEGDVGFNYTLNEGQMEVGKSPQVRGTNQGSMDFDNAGSADGGNRIPRSAFSRNPPVPAAALPVPSGPKIGQDARMFSSGVNDSQSREGPYYDGNSDRMRTSIPQGNSSGAARDLSADASSAASPYMNQMVLLPTGEVVGLQTVAQAVQSFNSATHMAQAPAAGNVALSPMRMNEFWSMQYPQNYGRTYANANAMGSSVAKSSAATAAQQLALESQRRGYQSMQSYGESGSGNALSEDEEDDMPLYTPIYTMKPQYTTIMKWVLDEHKRKSLADNIWMEKERKTGEEISSRFHLLKEVVNSSDDISTKTKSVIELKKLQLLKLQRSLRREVLTDFFKNNGPDLAAMRSIRKSRPGRRLKQLEKLETKQKEERQRRIRERQKEFFREVEIQREKLDDCFKVKRERCRVINRFIKEFHKKKERAHRERIERIQREKINLLKNHDVEGYLRMVQDKKSDRVEQLLRETEAYLEKLGVKLREQKDSTPGNGRDNYSEMPFPEVTGKDKTQHYLESNEKYYLLAHSVKEAINEQPSYLEGGKLREYQMNGLRWMVSLYNNRLNGILADEMGLGKTVQVIALICHLIEKKKDRGPFLVVVPSSVLPNWLSEVSRWSPKVTKVVYAGAPEERRRLYREEVLQQQFNVLITTYEFLMNKHDRPKLSKIPWHYIIIDEGHRIKNASCKLNAELKHYQSSHRLLLTGTPIQNNLEELWALLNFLLPNIFNSSDDFSQWFNKPFENVAENSPDQALLTEEENLLIINRLHQVLRPFMLRRLKQKVENELPEKIERLVRCEASGYQKLLMKHVQEKLGSLGNAKGKSIQNTVMELRNICNHPFISHLHTEEAEALMPEHYLPPIVRLCGKLETLDRILPKLKAANHRVLLFSTMTRLLDVMEDYLIWRSYHYLRLDGATGGSERGALIEKFNAPQSEAFIFLLSIRAGGIGINLQAADTVIIFDTDWNPQVDLQAQARAHRIGQKRDVLVLRLETVHTVEEQVRAAAEYKLGVANQSITAGFFDDNTSAEDRREYLESLLRENKKEEVAPVLDDEALNDLLARSDAEIDIFESVDRQRIEEEQAHWEKCKRSVNGLEILPRPPRLVMESELAALLSAMQKANIEKAAASQKSTDISAYGRGKRAREIRSYAEEYSEQEFERLCRADVADTERKPDAGKVQKLRKVKVGEDTVPPSVPKDVVVSEEVVKVAAEVVPVKKGRGRPRKYALVPVVEGGQKMSSKKVSSQADATGKTGSAAVLGESGIAYSSQAASVIKETVEAVKEIVPGTSGSSSSTVIEKVNAEKTRSLASLEKKLQTADTDDRRKVPNAENVNLSMPGSLSASRPPQALPNSTYPSSESITNVGTSGETRVGVSQGTQIAVPAIPPSVKAGSVSGTEGEGSVSQPVSESVKSSASGKERLSGITTMPVLFSSALAPGHQSGTQAGFEVKKTGTGKLTEILSKRAAALASPVPSDSTTLVPPAVQAVSAGSPILAAKATPVQAASAVSPVLAAKATPVQAASAISPVLAAKATPVQAASAVSPVLAAKATPVQAASAISPVLAAKATPKPRGRGRKQASSPLATPVTYPQNILQQASASAAPGKLQSGATQVSSSSSARPLIGAPPSVATSSGSAAATIVQSFSSSSASVSSHLQSSGAPSSSNLSPLQTGLASSPAALSSVLNSPLAQGRSQSSGLPSSAYSPKPGTSTSASSASSSLEASQVPSKMVPPSTTTLLAPLASLVAKSKLVSKPLSSSFGLPAGFSTLVASSMVSQLPVSASAHAKSQSMSALSSPLSALEGRLKSQESAALSSPLSSQSSKSQTVAVSSSAPKITASSPVTSLPAPTRLPTSSGSVSTAVTTPLASLPAQSGKTQGLLTGLKSVQGGSVDMRLLPTGTFQRLMDEALGRKLPLASPAEVGRALAADIAAVQPLKVAQGAADLVAGDKTSQVTRTSAVSSTTKAVLGKRPLQGASEGRAAKSQKALLSSGATAGKEVAPPAATQVGKTVVTDSLRVATVGAVGVSSGQSPKVSPTVTSGLTSSSAGNPSQALGPAQATQSKDILQANAGQRGAKEATPVIQQKVPAAGKDVGPVGSLDSLLKERANVMKSSSSVPKAEVSQQVPSVQAIDKISVVPPVVAKEVTGPSLTESEKQKSAAVVASAGATGDQGKSGVVGRGTDISVQNALSGSKAEVGRKKAAARAAARRKSVAQGTPAATAKGTVTEKASAVPANSTSATGRPRVERVGGGNSDSDALASPPAAALSSVVGQTTVMSGITKAGDTPKLHGEVSAALPSLVKVTDQGNAATSSLLMKGKQVQGLASGGVGLRAEDSNPHLLTSTEPRKSGKDALAEASEEKRKSLNVMGNTSEVTEVTGAGGKSGPSSLVVQRMASPPATAGEMSTASIAMRVLDLQKDDAKLAAQASVSVTKAETLANQAAKVGANQRWKKSARNKDKVQTNPVVSAPSVPVAPVEGQAAEGVIPVKTVESSAEPAITAVRPVNTAAIAEAGKRGPAVKGPKPSENISPPLKVCTRAESGNLKVQQTTAKVPPSSDSQISSNPIVVGGNTHAMSLSKSQLSVKGNTQKNVPTVPTQGSPSAAGRSGGASALPVLPAGQSIPPASASLDSGSALAAADVPSPASKVTLKKTVGNQEPTVEKKVTVPESAPTIVSEIAKVMGEVKSMIGDMRTGDVLGGGTRSAVADALAQRNQGRAAKSTAQPAKGKSSAVGPVSPVLPRQKAGGASSKSDTRGGNEVVPTVSSPSYKVAIPDVTNVGLKPAPTEPSASEKVSIASEPPPELTKAVASMRIPAEAKAAEPKRANPRSSQKKVSVTTPGGSSSVVGIQSPAGLSANSDGVMKISSEPEPSRAKGRTSKAGTPVTPGAGSNLHADGAIGKESGVLGPSRVAAAGTIGAEAGLIAEHVGGGAVLKSSTKGGTVGDAEVEVTAGVEVAKTKSARGMSQKVTGNAFGALKALGVSNSQPQGAVENSDSVSIEGEAQKSIHDKQLSAPSSDTGGNAKELGSQSMTEISKTSSDMPVDGGTADPLTSSVRVQAVKNITLATAAGMASGKMKVAGLDTTAGPKIEEFRSQSVTGTSKATSDIPVEGRKADPVISSVSVQAVENTTLGAVAVMVSGEMKVALADTTTEPNVKNVGSQSVTRISRASSDMPVDGGKVDPVTRSMSAQAVKNITMVAAPGMASGEMKVAVADTSAGPKEENLVSQSVSGISRASSDMPVDGGKVDPVSSSLSAQAVKNITLAAVAVRASGEMKVAVVDTTAGPKVKELTSQSGTGTSPASSMPVDGGMTDPKTSPISAQAVKNSTLVAAAGTVFDKTKVAATASGPKKCLEETSPTQATEALCGSEIVAKGCDVSKATAKAAPASVKKEEWRGAISALVSSLLFSPAATQKSSSRNLGVGSAPSFTEPEKQKASGAELKVGLSDRPIDSAKVGPLTGDLVAHSELGKVAVTKDNVALATASLTSEVGCPEGTTKITDKMSILQPSIASSLLSSSAEQKISAAPEPDNREMTNTDRFVEGPRLSDSRTVGSTNTQSLTAGEGIPASDKQDNSAAVVAWSKGKDDDFSAKGPALCGSLQVNESTPQTVGDQDSPALTVQGNITKVIITTESDKQDNSAAVVASSESKEDGFSKKSPALSGSLQVVESTPQTSVGDQDSPVSTALTVQGKVITTIDDPSDKKDNSAAVVASPKSKDDGFSEKSPALSGSLQVVESTPQTSVGDQDSPASRAQGNITKVITTTESNVRDIGAEGPIPSVVKTSESNKQDGTAVDVDRNVTEGGPSSRALPPLPETGDQLLTIDKAPSSSDKPEKADLEIPVSESSEVSSSLYPSSLLSVETPALVMSVLDGKDKQERCSVDT</sequence>
<evidence type="ECO:0000313" key="13">
    <source>
        <dbReference type="Proteomes" id="UP001605036"/>
    </source>
</evidence>
<keyword evidence="6" id="KW-0539">Nucleus</keyword>
<feature type="compositionally biased region" description="Basic and acidic residues" evidence="8">
    <location>
        <begin position="189"/>
        <end position="198"/>
    </location>
</feature>
<feature type="compositionally biased region" description="Low complexity" evidence="8">
    <location>
        <begin position="3670"/>
        <end position="3683"/>
    </location>
</feature>
<dbReference type="InterPro" id="IPR014012">
    <property type="entry name" value="HSA_dom"/>
</dbReference>
<name>A0ABD1Z4B8_9MARC</name>
<evidence type="ECO:0000259" key="11">
    <source>
        <dbReference type="PROSITE" id="PS51204"/>
    </source>
</evidence>
<dbReference type="GO" id="GO:0004386">
    <property type="term" value="F:helicase activity"/>
    <property type="evidence" value="ECO:0007669"/>
    <property type="project" value="UniProtKB-KW"/>
</dbReference>
<dbReference type="GO" id="GO:0005634">
    <property type="term" value="C:nucleus"/>
    <property type="evidence" value="ECO:0007669"/>
    <property type="project" value="UniProtKB-SubCell"/>
</dbReference>
<feature type="region of interest" description="Disordered" evidence="8">
    <location>
        <begin position="2439"/>
        <end position="2472"/>
    </location>
</feature>
<dbReference type="PROSITE" id="PS51204">
    <property type="entry name" value="HSA"/>
    <property type="match status" value="1"/>
</dbReference>
<feature type="region of interest" description="Disordered" evidence="8">
    <location>
        <begin position="2229"/>
        <end position="2261"/>
    </location>
</feature>
<feature type="region of interest" description="Disordered" evidence="8">
    <location>
        <begin position="890"/>
        <end position="911"/>
    </location>
</feature>
<keyword evidence="13" id="KW-1185">Reference proteome</keyword>
<dbReference type="InterPro" id="IPR027417">
    <property type="entry name" value="P-loop_NTPase"/>
</dbReference>
<feature type="compositionally biased region" description="Polar residues" evidence="8">
    <location>
        <begin position="2247"/>
        <end position="2258"/>
    </location>
</feature>